<reference evidence="1 2" key="1">
    <citation type="submission" date="2016-10" db="EMBL/GenBank/DDBJ databases">
        <authorList>
            <person name="de Groot N.N."/>
        </authorList>
    </citation>
    <scope>NUCLEOTIDE SEQUENCE [LARGE SCALE GENOMIC DNA]</scope>
    <source>
        <strain evidence="1 2">CGMCC 1.12097</strain>
    </source>
</reference>
<protein>
    <recommendedName>
        <fullName evidence="3">Mu-like prophage protein gp16</fullName>
    </recommendedName>
</protein>
<evidence type="ECO:0000313" key="1">
    <source>
        <dbReference type="EMBL" id="SDA39381.1"/>
    </source>
</evidence>
<dbReference type="InterPro" id="IPR009363">
    <property type="entry name" value="Phage_Mu_Gp16"/>
</dbReference>
<dbReference type="Proteomes" id="UP000198588">
    <property type="component" value="Unassembled WGS sequence"/>
</dbReference>
<proteinExistence type="predicted"/>
<dbReference type="EMBL" id="FMXM01000002">
    <property type="protein sequence ID" value="SDA39381.1"/>
    <property type="molecule type" value="Genomic_DNA"/>
</dbReference>
<dbReference type="STRING" id="1165689.SAMN02927914_00140"/>
<accession>A0A1G5V0G5</accession>
<organism evidence="1 2">
    <name type="scientific">Mesorhizobium qingshengii</name>
    <dbReference type="NCBI Taxonomy" id="1165689"/>
    <lineage>
        <taxon>Bacteria</taxon>
        <taxon>Pseudomonadati</taxon>
        <taxon>Pseudomonadota</taxon>
        <taxon>Alphaproteobacteria</taxon>
        <taxon>Hyphomicrobiales</taxon>
        <taxon>Phyllobacteriaceae</taxon>
        <taxon>Mesorhizobium</taxon>
    </lineage>
</organism>
<evidence type="ECO:0008006" key="3">
    <source>
        <dbReference type="Google" id="ProtNLM"/>
    </source>
</evidence>
<sequence>MWGCSVSAFSSIHVANKQLGLDDDTARDLYERVTGKRSLREMNGRELRLIINEQRQRGFKAAEKGLQGPFAKKLQALWIAAWNLAIVRDRTDAAMLSFVKRQTGIEHTRFLLDAEDAAKAIDALKAWMTREAGVDWTQGVHLPGWQHPNGAKIALAQWQVLSVFKAVDPKGFRQFTWDNAKPLDQMTDRDWPAVMNTLGDMVRKAKQA</sequence>
<name>A0A1G5V0G5_9HYPH</name>
<gene>
    <name evidence="1" type="ORF">SAMN02927914_00140</name>
</gene>
<dbReference type="AlphaFoldDB" id="A0A1G5V0G5"/>
<evidence type="ECO:0000313" key="2">
    <source>
        <dbReference type="Proteomes" id="UP000198588"/>
    </source>
</evidence>
<dbReference type="OrthoDB" id="7353918at2"/>
<dbReference type="Pfam" id="PF06252">
    <property type="entry name" value="GemA"/>
    <property type="match status" value="1"/>
</dbReference>